<dbReference type="SUPFAM" id="SSF53850">
    <property type="entry name" value="Periplasmic binding protein-like II"/>
    <property type="match status" value="1"/>
</dbReference>
<protein>
    <recommendedName>
        <fullName evidence="6">Extracellular solute-binding protein</fullName>
    </recommendedName>
</protein>
<keyword evidence="3" id="KW-0732">Signal</keyword>
<dbReference type="GO" id="GO:0030975">
    <property type="term" value="F:thiamine binding"/>
    <property type="evidence" value="ECO:0007669"/>
    <property type="project" value="TreeGrafter"/>
</dbReference>
<reference evidence="5" key="1">
    <citation type="submission" date="2018-05" db="EMBL/GenBank/DDBJ databases">
        <authorList>
            <person name="Lanie J.A."/>
            <person name="Ng W.-L."/>
            <person name="Kazmierczak K.M."/>
            <person name="Andrzejewski T.M."/>
            <person name="Davidsen T.M."/>
            <person name="Wayne K.J."/>
            <person name="Tettelin H."/>
            <person name="Glass J.I."/>
            <person name="Rusch D."/>
            <person name="Podicherti R."/>
            <person name="Tsui H.-C.T."/>
            <person name="Winkler M.E."/>
        </authorList>
    </citation>
    <scope>NUCLEOTIDE SEQUENCE</scope>
</reference>
<evidence type="ECO:0000313" key="5">
    <source>
        <dbReference type="EMBL" id="SVB84947.1"/>
    </source>
</evidence>
<keyword evidence="4" id="KW-0574">Periplasm</keyword>
<evidence type="ECO:0000256" key="2">
    <source>
        <dbReference type="ARBA" id="ARBA00022448"/>
    </source>
</evidence>
<accession>A0A382HDF7</accession>
<dbReference type="PANTHER" id="PTHR30006:SF3">
    <property type="entry name" value="THIAMINE-BINDING PERIPLASMIC PROTEIN"/>
    <property type="match status" value="1"/>
</dbReference>
<evidence type="ECO:0000256" key="3">
    <source>
        <dbReference type="ARBA" id="ARBA00022729"/>
    </source>
</evidence>
<gene>
    <name evidence="5" type="ORF">METZ01_LOCUS237801</name>
</gene>
<evidence type="ECO:0000256" key="4">
    <source>
        <dbReference type="ARBA" id="ARBA00022764"/>
    </source>
</evidence>
<sequence>TWPQAVLEMALVADGVKPSKVNKVLQGEGGTDRAFAKLEDLKGHVVHWSAGAQPLELVKSGSVVMSIVYNGRAGAAILSEGASFDYIWEGQVLDGDWIAVVKGAPNKDEAIEFLKHATTCESQAEQAKYITYGPMRKCGLDIIKKGEPWFHNGIAVLPHMPNTKKRLKKSVLTDPVWWADHNAELKEQWSAWMAGNK</sequence>
<keyword evidence="2" id="KW-0813">Transport</keyword>
<dbReference type="AlphaFoldDB" id="A0A382HDF7"/>
<organism evidence="5">
    <name type="scientific">marine metagenome</name>
    <dbReference type="NCBI Taxonomy" id="408172"/>
    <lineage>
        <taxon>unclassified sequences</taxon>
        <taxon>metagenomes</taxon>
        <taxon>ecological metagenomes</taxon>
    </lineage>
</organism>
<comment type="subcellular location">
    <subcellularLocation>
        <location evidence="1">Periplasm</location>
    </subcellularLocation>
</comment>
<dbReference type="EMBL" id="UINC01060441">
    <property type="protein sequence ID" value="SVB84947.1"/>
    <property type="molecule type" value="Genomic_DNA"/>
</dbReference>
<dbReference type="GO" id="GO:0030288">
    <property type="term" value="C:outer membrane-bounded periplasmic space"/>
    <property type="evidence" value="ECO:0007669"/>
    <property type="project" value="TreeGrafter"/>
</dbReference>
<evidence type="ECO:0008006" key="6">
    <source>
        <dbReference type="Google" id="ProtNLM"/>
    </source>
</evidence>
<dbReference type="GO" id="GO:0030976">
    <property type="term" value="F:thiamine pyrophosphate binding"/>
    <property type="evidence" value="ECO:0007669"/>
    <property type="project" value="TreeGrafter"/>
</dbReference>
<dbReference type="Pfam" id="PF13416">
    <property type="entry name" value="SBP_bac_8"/>
    <property type="match status" value="1"/>
</dbReference>
<dbReference type="InterPro" id="IPR006059">
    <property type="entry name" value="SBP"/>
</dbReference>
<dbReference type="GO" id="GO:0015888">
    <property type="term" value="P:thiamine transport"/>
    <property type="evidence" value="ECO:0007669"/>
    <property type="project" value="TreeGrafter"/>
</dbReference>
<dbReference type="Gene3D" id="3.40.190.10">
    <property type="entry name" value="Periplasmic binding protein-like II"/>
    <property type="match status" value="2"/>
</dbReference>
<evidence type="ECO:0000256" key="1">
    <source>
        <dbReference type="ARBA" id="ARBA00004418"/>
    </source>
</evidence>
<dbReference type="PANTHER" id="PTHR30006">
    <property type="entry name" value="THIAMINE-BINDING PERIPLASMIC PROTEIN-RELATED"/>
    <property type="match status" value="1"/>
</dbReference>
<feature type="non-terminal residue" evidence="5">
    <location>
        <position position="1"/>
    </location>
</feature>
<proteinExistence type="predicted"/>
<name>A0A382HDF7_9ZZZZ</name>